<sequence>MLLRLYRPAEAGEKELTGTLLDADAAGVSLQTAGGVRTVAMAEIALAKLCDDEDLFS</sequence>
<accession>A0A645HPU3</accession>
<dbReference type="EMBL" id="VSSQ01093206">
    <property type="protein sequence ID" value="MPN38144.1"/>
    <property type="molecule type" value="Genomic_DNA"/>
</dbReference>
<organism evidence="1">
    <name type="scientific">bioreactor metagenome</name>
    <dbReference type="NCBI Taxonomy" id="1076179"/>
    <lineage>
        <taxon>unclassified sequences</taxon>
        <taxon>metagenomes</taxon>
        <taxon>ecological metagenomes</taxon>
    </lineage>
</organism>
<reference evidence="1" key="1">
    <citation type="submission" date="2019-08" db="EMBL/GenBank/DDBJ databases">
        <authorList>
            <person name="Kucharzyk K."/>
            <person name="Murdoch R.W."/>
            <person name="Higgins S."/>
            <person name="Loffler F."/>
        </authorList>
    </citation>
    <scope>NUCLEOTIDE SEQUENCE</scope>
</reference>
<protein>
    <submittedName>
        <fullName evidence="1">Uncharacterized protein</fullName>
    </submittedName>
</protein>
<name>A0A645HPU3_9ZZZZ</name>
<proteinExistence type="predicted"/>
<dbReference type="AlphaFoldDB" id="A0A645HPU3"/>
<evidence type="ECO:0000313" key="1">
    <source>
        <dbReference type="EMBL" id="MPN38144.1"/>
    </source>
</evidence>
<gene>
    <name evidence="1" type="ORF">SDC9_185668</name>
</gene>
<comment type="caution">
    <text evidence="1">The sequence shown here is derived from an EMBL/GenBank/DDBJ whole genome shotgun (WGS) entry which is preliminary data.</text>
</comment>